<proteinExistence type="predicted"/>
<protein>
    <submittedName>
        <fullName evidence="1">Uncharacterized protein</fullName>
    </submittedName>
</protein>
<evidence type="ECO:0000313" key="1">
    <source>
        <dbReference type="EMBL" id="KAK0663550.1"/>
    </source>
</evidence>
<reference evidence="1" key="1">
    <citation type="submission" date="2023-06" db="EMBL/GenBank/DDBJ databases">
        <title>Multi-omics analyses reveal the molecular pathogenesis toolkit of Lasiodiplodia hormozganensis, a cross-kingdom pathogen.</title>
        <authorList>
            <person name="Felix C."/>
            <person name="Meneses R."/>
            <person name="Goncalves M.F.M."/>
            <person name="Tilleman L."/>
            <person name="Duarte A.S."/>
            <person name="Jorrin-Novo J.V."/>
            <person name="Van De Peer Y."/>
            <person name="Deforce D."/>
            <person name="Van Nieuwerburgh F."/>
            <person name="Esteves A.C."/>
            <person name="Alves A."/>
        </authorList>
    </citation>
    <scope>NUCLEOTIDE SEQUENCE</scope>
    <source>
        <strain evidence="1">CBS 339.90</strain>
    </source>
</reference>
<dbReference type="Proteomes" id="UP001175001">
    <property type="component" value="Unassembled WGS sequence"/>
</dbReference>
<organism evidence="1 2">
    <name type="scientific">Lasiodiplodia hormozganensis</name>
    <dbReference type="NCBI Taxonomy" id="869390"/>
    <lineage>
        <taxon>Eukaryota</taxon>
        <taxon>Fungi</taxon>
        <taxon>Dikarya</taxon>
        <taxon>Ascomycota</taxon>
        <taxon>Pezizomycotina</taxon>
        <taxon>Dothideomycetes</taxon>
        <taxon>Dothideomycetes incertae sedis</taxon>
        <taxon>Botryosphaeriales</taxon>
        <taxon>Botryosphaeriaceae</taxon>
        <taxon>Lasiodiplodia</taxon>
    </lineage>
</organism>
<name>A0AA39Z4G5_9PEZI</name>
<evidence type="ECO:0000313" key="2">
    <source>
        <dbReference type="Proteomes" id="UP001175001"/>
    </source>
</evidence>
<accession>A0AA39Z4G5</accession>
<gene>
    <name evidence="1" type="ORF">DIS24_g895</name>
</gene>
<keyword evidence="2" id="KW-1185">Reference proteome</keyword>
<dbReference type="EMBL" id="JAUJDW010000003">
    <property type="protein sequence ID" value="KAK0663550.1"/>
    <property type="molecule type" value="Genomic_DNA"/>
</dbReference>
<dbReference type="AlphaFoldDB" id="A0AA39Z4G5"/>
<comment type="caution">
    <text evidence="1">The sequence shown here is derived from an EMBL/GenBank/DDBJ whole genome shotgun (WGS) entry which is preliminary data.</text>
</comment>
<sequence>MSAHSDARFIKRLYGDKWGFLVFVTVASADPDPAHPDGQQLPERARLAVQKINDYIARYLYGRDEPYDEQLLELVDWTVIPLPGADQAAIRDAFRSCLTAMNEGRDPDEVQIGRMCLVVDDEVVNSVERGPEPDDDEEDELEHNVFVKVLDVDHPPGTSEVVAVRARGDDPRHQIRYEGWIKSTPRALFQLYEWGTRNGWSYERFCPGPSEIHDW</sequence>